<dbReference type="InterPro" id="IPR051304">
    <property type="entry name" value="SCF_F-box_domain"/>
</dbReference>
<dbReference type="PANTHER" id="PTHR47123">
    <property type="entry name" value="F-BOX PROTEIN SKIP23"/>
    <property type="match status" value="1"/>
</dbReference>
<gene>
    <name evidence="2" type="ORF">FEM48_Zijuj01G0106600</name>
</gene>
<name>A0A978W0S7_ZIZJJ</name>
<dbReference type="PANTHER" id="PTHR47123:SF3">
    <property type="entry name" value="DUF295 DOMAIN-CONTAINING PROTEIN"/>
    <property type="match status" value="1"/>
</dbReference>
<proteinExistence type="predicted"/>
<accession>A0A978W0S7</accession>
<dbReference type="EMBL" id="JAEACU010000001">
    <property type="protein sequence ID" value="KAH7545561.1"/>
    <property type="molecule type" value="Genomic_DNA"/>
</dbReference>
<comment type="caution">
    <text evidence="2">The sequence shown here is derived from an EMBL/GenBank/DDBJ whole genome shotgun (WGS) entry which is preliminary data.</text>
</comment>
<evidence type="ECO:0000313" key="2">
    <source>
        <dbReference type="EMBL" id="KAH7545561.1"/>
    </source>
</evidence>
<dbReference type="Proteomes" id="UP000813462">
    <property type="component" value="Unassembled WGS sequence"/>
</dbReference>
<organism evidence="2 3">
    <name type="scientific">Ziziphus jujuba var. spinosa</name>
    <dbReference type="NCBI Taxonomy" id="714518"/>
    <lineage>
        <taxon>Eukaryota</taxon>
        <taxon>Viridiplantae</taxon>
        <taxon>Streptophyta</taxon>
        <taxon>Embryophyta</taxon>
        <taxon>Tracheophyta</taxon>
        <taxon>Spermatophyta</taxon>
        <taxon>Magnoliopsida</taxon>
        <taxon>eudicotyledons</taxon>
        <taxon>Gunneridae</taxon>
        <taxon>Pentapetalae</taxon>
        <taxon>rosids</taxon>
        <taxon>fabids</taxon>
        <taxon>Rosales</taxon>
        <taxon>Rhamnaceae</taxon>
        <taxon>Paliureae</taxon>
        <taxon>Ziziphus</taxon>
    </lineage>
</organism>
<reference evidence="2" key="1">
    <citation type="journal article" date="2021" name="Front. Plant Sci.">
        <title>Chromosome-Scale Genome Assembly for Chinese Sour Jujube and Insights Into Its Genome Evolution and Domestication Signature.</title>
        <authorList>
            <person name="Shen L.-Y."/>
            <person name="Luo H."/>
            <person name="Wang X.-L."/>
            <person name="Wang X.-M."/>
            <person name="Qiu X.-J."/>
            <person name="Liu H."/>
            <person name="Zhou S.-S."/>
            <person name="Jia K.-H."/>
            <person name="Nie S."/>
            <person name="Bao Y.-T."/>
            <person name="Zhang R.-G."/>
            <person name="Yun Q.-Z."/>
            <person name="Chai Y.-H."/>
            <person name="Lu J.-Y."/>
            <person name="Li Y."/>
            <person name="Zhao S.-W."/>
            <person name="Mao J.-F."/>
            <person name="Jia S.-G."/>
            <person name="Mao Y.-M."/>
        </authorList>
    </citation>
    <scope>NUCLEOTIDE SEQUENCE</scope>
    <source>
        <strain evidence="2">AT0</strain>
        <tissue evidence="2">Leaf</tissue>
    </source>
</reference>
<evidence type="ECO:0000259" key="1">
    <source>
        <dbReference type="Pfam" id="PF03478"/>
    </source>
</evidence>
<dbReference type="InterPro" id="IPR005174">
    <property type="entry name" value="KIB1-4_b-propeller"/>
</dbReference>
<protein>
    <recommendedName>
        <fullName evidence="1">KIB1-4 beta-propeller domain-containing protein</fullName>
    </recommendedName>
</protein>
<sequence>MGDEKWAIVDDGHDMSDNRDIAFHNGSFYTVNDAGLTIAVDPSSLQVSHRESLSGLLEVLGIRKWVFVKHLGDQVMFVGSSCRFSVWGKDFAGLKTNHVYFPDEYCCGVLDDFPDLEDDVAQPLKPFVCYCKVFWPTPTWLEQRPS</sequence>
<dbReference type="AlphaFoldDB" id="A0A978W0S7"/>
<dbReference type="Pfam" id="PF03478">
    <property type="entry name" value="Beta-prop_KIB1-4"/>
    <property type="match status" value="1"/>
</dbReference>
<evidence type="ECO:0000313" key="3">
    <source>
        <dbReference type="Proteomes" id="UP000813462"/>
    </source>
</evidence>
<feature type="domain" description="KIB1-4 beta-propeller" evidence="1">
    <location>
        <begin position="63"/>
        <end position="103"/>
    </location>
</feature>